<organism evidence="2 3">
    <name type="scientific">Stylophora pistillata</name>
    <name type="common">Smooth cauliflower coral</name>
    <dbReference type="NCBI Taxonomy" id="50429"/>
    <lineage>
        <taxon>Eukaryota</taxon>
        <taxon>Metazoa</taxon>
        <taxon>Cnidaria</taxon>
        <taxon>Anthozoa</taxon>
        <taxon>Hexacorallia</taxon>
        <taxon>Scleractinia</taxon>
        <taxon>Astrocoeniina</taxon>
        <taxon>Pocilloporidae</taxon>
        <taxon>Stylophora</taxon>
    </lineage>
</organism>
<evidence type="ECO:0000313" key="2">
    <source>
        <dbReference type="EMBL" id="PFX23255.1"/>
    </source>
</evidence>
<proteinExistence type="predicted"/>
<evidence type="ECO:0008006" key="4">
    <source>
        <dbReference type="Google" id="ProtNLM"/>
    </source>
</evidence>
<comment type="caution">
    <text evidence="2">The sequence shown here is derived from an EMBL/GenBank/DDBJ whole genome shotgun (WGS) entry which is preliminary data.</text>
</comment>
<dbReference type="Gene3D" id="3.40.50.300">
    <property type="entry name" value="P-loop containing nucleotide triphosphate hydrolases"/>
    <property type="match status" value="1"/>
</dbReference>
<name>A0A2B4S461_STYPI</name>
<dbReference type="Proteomes" id="UP000225706">
    <property type="component" value="Unassembled WGS sequence"/>
</dbReference>
<keyword evidence="3" id="KW-1185">Reference proteome</keyword>
<accession>A0A2B4S461</accession>
<evidence type="ECO:0000313" key="3">
    <source>
        <dbReference type="Proteomes" id="UP000225706"/>
    </source>
</evidence>
<dbReference type="AlphaFoldDB" id="A0A2B4S461"/>
<feature type="compositionally biased region" description="Polar residues" evidence="1">
    <location>
        <begin position="46"/>
        <end position="56"/>
    </location>
</feature>
<sequence>MNVLLTRARRGMIVIGNKRTLEKCELWKKWIEWIDENKLTRDCPQENVTESPSPTNSSSVRRGREGRSTSRRGLGTGRWRGAKETSGASSRSGKS</sequence>
<protein>
    <recommendedName>
        <fullName evidence="4">DNA2/NAM7 helicase-like C-terminal domain-containing protein</fullName>
    </recommendedName>
</protein>
<dbReference type="EMBL" id="LSMT01000213">
    <property type="protein sequence ID" value="PFX23255.1"/>
    <property type="molecule type" value="Genomic_DNA"/>
</dbReference>
<feature type="region of interest" description="Disordered" evidence="1">
    <location>
        <begin position="41"/>
        <end position="95"/>
    </location>
</feature>
<dbReference type="InterPro" id="IPR027417">
    <property type="entry name" value="P-loop_NTPase"/>
</dbReference>
<reference evidence="3" key="1">
    <citation type="journal article" date="2017" name="bioRxiv">
        <title>Comparative analysis of the genomes of Stylophora pistillata and Acropora digitifera provides evidence for extensive differences between species of corals.</title>
        <authorList>
            <person name="Voolstra C.R."/>
            <person name="Li Y."/>
            <person name="Liew Y.J."/>
            <person name="Baumgarten S."/>
            <person name="Zoccola D."/>
            <person name="Flot J.-F."/>
            <person name="Tambutte S."/>
            <person name="Allemand D."/>
            <person name="Aranda M."/>
        </authorList>
    </citation>
    <scope>NUCLEOTIDE SEQUENCE [LARGE SCALE GENOMIC DNA]</scope>
</reference>
<gene>
    <name evidence="2" type="ORF">AWC38_SpisGene12190</name>
</gene>
<evidence type="ECO:0000256" key="1">
    <source>
        <dbReference type="SAM" id="MobiDB-lite"/>
    </source>
</evidence>
<feature type="compositionally biased region" description="Polar residues" evidence="1">
    <location>
        <begin position="86"/>
        <end position="95"/>
    </location>
</feature>